<dbReference type="EMBL" id="JAIVFQ010000010">
    <property type="protein sequence ID" value="MCC5599534.1"/>
    <property type="molecule type" value="Genomic_DNA"/>
</dbReference>
<proteinExistence type="predicted"/>
<dbReference type="Proteomes" id="UP001199525">
    <property type="component" value="Unassembled WGS sequence"/>
</dbReference>
<keyword evidence="2" id="KW-1185">Reference proteome</keyword>
<comment type="caution">
    <text evidence="1">The sequence shown here is derived from an EMBL/GenBank/DDBJ whole genome shotgun (WGS) entry which is preliminary data.</text>
</comment>
<dbReference type="RefSeq" id="WP_229484385.1">
    <property type="nucleotide sequence ID" value="NZ_JAIVFQ010000010.1"/>
</dbReference>
<sequence>MTDLLERAIAQLKTLPVAEQDAIAARLLAEIEDEQRWKAQFESTTDAQWDRLADMVRQEIAAGDITPIADVFPSEQLDDYSKPDALAIMLSEF</sequence>
<protein>
    <submittedName>
        <fullName evidence="1">Uncharacterized protein</fullName>
    </submittedName>
</protein>
<gene>
    <name evidence="1" type="ORF">LC586_09940</name>
</gene>
<accession>A0ABS8I777</accession>
<evidence type="ECO:0000313" key="1">
    <source>
        <dbReference type="EMBL" id="MCC5599534.1"/>
    </source>
</evidence>
<name>A0ABS8I777_9NOSO</name>
<reference evidence="1 2" key="1">
    <citation type="journal article" date="2021" name="Microorganisms">
        <title>Genome Evolution of Filamentous Cyanobacterium Nostoc Species: From Facultative Symbiosis to Free Living.</title>
        <authorList>
            <person name="Huo D."/>
            <person name="Li H."/>
            <person name="Cai F."/>
            <person name="Guo X."/>
            <person name="Qiao Z."/>
            <person name="Wang W."/>
            <person name="Yu G."/>
            <person name="Li R."/>
        </authorList>
    </citation>
    <scope>NUCLEOTIDE SEQUENCE [LARGE SCALE GENOMIC DNA]</scope>
    <source>
        <strain evidence="1 2">CHAB 5714</strain>
    </source>
</reference>
<evidence type="ECO:0000313" key="2">
    <source>
        <dbReference type="Proteomes" id="UP001199525"/>
    </source>
</evidence>
<organism evidence="1 2">
    <name type="scientific">Nostoc favosum CHAB5714</name>
    <dbReference type="NCBI Taxonomy" id="2780399"/>
    <lineage>
        <taxon>Bacteria</taxon>
        <taxon>Bacillati</taxon>
        <taxon>Cyanobacteriota</taxon>
        <taxon>Cyanophyceae</taxon>
        <taxon>Nostocales</taxon>
        <taxon>Nostocaceae</taxon>
        <taxon>Nostoc</taxon>
        <taxon>Nostoc favosum</taxon>
    </lineage>
</organism>